<keyword evidence="2" id="KW-0067">ATP-binding</keyword>
<dbReference type="GO" id="GO:0005524">
    <property type="term" value="F:ATP binding"/>
    <property type="evidence" value="ECO:0007669"/>
    <property type="project" value="UniProtKB-KW"/>
</dbReference>
<organism evidence="2">
    <name type="scientific">uncultured Friedmanniella sp</name>
    <dbReference type="NCBI Taxonomy" id="335381"/>
    <lineage>
        <taxon>Bacteria</taxon>
        <taxon>Bacillati</taxon>
        <taxon>Actinomycetota</taxon>
        <taxon>Actinomycetes</taxon>
        <taxon>Propionibacteriales</taxon>
        <taxon>Nocardioidaceae</taxon>
        <taxon>Friedmanniella</taxon>
        <taxon>environmental samples</taxon>
    </lineage>
</organism>
<gene>
    <name evidence="2" type="ORF">AVDCRST_MAG61-487</name>
</gene>
<protein>
    <submittedName>
        <fullName evidence="2">Phosphate transport ATP-binding protein PstB</fullName>
    </submittedName>
</protein>
<dbReference type="EMBL" id="CADCTT010000075">
    <property type="protein sequence ID" value="CAA9294895.1"/>
    <property type="molecule type" value="Genomic_DNA"/>
</dbReference>
<accession>A0A6J4K3M9</accession>
<feature type="region of interest" description="Disordered" evidence="1">
    <location>
        <begin position="1"/>
        <end position="43"/>
    </location>
</feature>
<feature type="compositionally biased region" description="Basic residues" evidence="1">
    <location>
        <begin position="33"/>
        <end position="43"/>
    </location>
</feature>
<name>A0A6J4K3M9_9ACTN</name>
<dbReference type="AlphaFoldDB" id="A0A6J4K3M9"/>
<feature type="compositionally biased region" description="Basic residues" evidence="1">
    <location>
        <begin position="1"/>
        <end position="18"/>
    </location>
</feature>
<sequence length="43" mass="5216">GQAHHPRPRERLLRRLPRDRRPLDGHRGAVDHRLHRSVRVRQV</sequence>
<feature type="compositionally biased region" description="Basic and acidic residues" evidence="1">
    <location>
        <begin position="19"/>
        <end position="32"/>
    </location>
</feature>
<reference evidence="2" key="1">
    <citation type="submission" date="2020-02" db="EMBL/GenBank/DDBJ databases">
        <authorList>
            <person name="Meier V. D."/>
        </authorList>
    </citation>
    <scope>NUCLEOTIDE SEQUENCE</scope>
    <source>
        <strain evidence="2">AVDCRST_MAG61</strain>
    </source>
</reference>
<evidence type="ECO:0000313" key="2">
    <source>
        <dbReference type="EMBL" id="CAA9294895.1"/>
    </source>
</evidence>
<keyword evidence="2" id="KW-0547">Nucleotide-binding</keyword>
<proteinExistence type="predicted"/>
<evidence type="ECO:0000256" key="1">
    <source>
        <dbReference type="SAM" id="MobiDB-lite"/>
    </source>
</evidence>
<feature type="non-terminal residue" evidence="2">
    <location>
        <position position="43"/>
    </location>
</feature>
<feature type="non-terminal residue" evidence="2">
    <location>
        <position position="1"/>
    </location>
</feature>